<reference evidence="2" key="2">
    <citation type="submission" date="2015-06" db="UniProtKB">
        <authorList>
            <consortium name="EnsemblMetazoa"/>
        </authorList>
    </citation>
    <scope>IDENTIFICATION</scope>
</reference>
<gene>
    <name evidence="2" type="primary">107366729</name>
</gene>
<dbReference type="AlphaFoldDB" id="T1KS83"/>
<evidence type="ECO:0000313" key="3">
    <source>
        <dbReference type="Proteomes" id="UP000015104"/>
    </source>
</evidence>
<organism evidence="2 3">
    <name type="scientific">Tetranychus urticae</name>
    <name type="common">Two-spotted spider mite</name>
    <dbReference type="NCBI Taxonomy" id="32264"/>
    <lineage>
        <taxon>Eukaryota</taxon>
        <taxon>Metazoa</taxon>
        <taxon>Ecdysozoa</taxon>
        <taxon>Arthropoda</taxon>
        <taxon>Chelicerata</taxon>
        <taxon>Arachnida</taxon>
        <taxon>Acari</taxon>
        <taxon>Acariformes</taxon>
        <taxon>Trombidiformes</taxon>
        <taxon>Prostigmata</taxon>
        <taxon>Eleutherengona</taxon>
        <taxon>Raphignathae</taxon>
        <taxon>Tetranychoidea</taxon>
        <taxon>Tetranychidae</taxon>
        <taxon>Tetranychus</taxon>
    </lineage>
</organism>
<dbReference type="Proteomes" id="UP000015104">
    <property type="component" value="Unassembled WGS sequence"/>
</dbReference>
<dbReference type="HOGENOM" id="CLU_117352_0_0_1"/>
<accession>T1KS83</accession>
<feature type="chain" id="PRO_5004591872" evidence="1">
    <location>
        <begin position="22"/>
        <end position="232"/>
    </location>
</feature>
<dbReference type="EnsemblMetazoa" id="tetur19g02210.1">
    <property type="protein sequence ID" value="tetur19g02210.1"/>
    <property type="gene ID" value="tetur19g02210"/>
</dbReference>
<dbReference type="EMBL" id="CAEY01000423">
    <property type="status" value="NOT_ANNOTATED_CDS"/>
    <property type="molecule type" value="Genomic_DNA"/>
</dbReference>
<sequence length="232" mass="26668">MKYSTGLIFMVTLINVSICSSMRELDFMKSLYPYTGIPKPIFITLVNRRIYQLNSECKNETLSDATKAFCESTDKSLSLLVNWATSKGTKGNNQTVVSLRDEESLDLFEFYEQTVEILNKVYPHLNIASVDDYSTNSLASIDIYHFPKNKFQALIDAYIGDIILVCDYEESNGNSKRINMEIFDSLTSLSKEVQNLSGNYWIDQHIALRALDQCLKRFAILIKLFRRDFLKN</sequence>
<dbReference type="KEGG" id="tut:107366729"/>
<evidence type="ECO:0000256" key="1">
    <source>
        <dbReference type="SAM" id="SignalP"/>
    </source>
</evidence>
<name>T1KS83_TETUR</name>
<protein>
    <submittedName>
        <fullName evidence="2">Uncharacterized protein</fullName>
    </submittedName>
</protein>
<reference evidence="3" key="1">
    <citation type="submission" date="2011-08" db="EMBL/GenBank/DDBJ databases">
        <authorList>
            <person name="Rombauts S."/>
        </authorList>
    </citation>
    <scope>NUCLEOTIDE SEQUENCE</scope>
    <source>
        <strain evidence="3">London</strain>
    </source>
</reference>
<feature type="signal peptide" evidence="1">
    <location>
        <begin position="1"/>
        <end position="21"/>
    </location>
</feature>
<keyword evidence="3" id="KW-1185">Reference proteome</keyword>
<keyword evidence="1" id="KW-0732">Signal</keyword>
<proteinExistence type="predicted"/>
<evidence type="ECO:0000313" key="2">
    <source>
        <dbReference type="EnsemblMetazoa" id="tetur19g02210.1"/>
    </source>
</evidence>